<comment type="caution">
    <text evidence="2">The sequence shown here is derived from an EMBL/GenBank/DDBJ whole genome shotgun (WGS) entry which is preliminary data.</text>
</comment>
<dbReference type="Pfam" id="PF14023">
    <property type="entry name" value="Bestrophin-like"/>
    <property type="match status" value="1"/>
</dbReference>
<protein>
    <recommendedName>
        <fullName evidence="4">DUF4239 domain-containing protein</fullName>
    </recommendedName>
</protein>
<accession>A0A157ZU83</accession>
<dbReference type="EMBL" id="FCOX02000003">
    <property type="protein sequence ID" value="SAK49046.1"/>
    <property type="molecule type" value="Genomic_DNA"/>
</dbReference>
<keyword evidence="1" id="KW-0812">Transmembrane</keyword>
<dbReference type="Proteomes" id="UP000071859">
    <property type="component" value="Unassembled WGS sequence"/>
</dbReference>
<name>A0A157ZU83_9BURK</name>
<keyword evidence="3" id="KW-1185">Reference proteome</keyword>
<sequence>MTEIQSAVFVFILLLASTGLGAIVRPLLPEEHKAQETVQLVQLVVGMLVTFAALVLGLLTASAKTSFDTTNSDVRSYATALIELDRAMRDYGAELDPVRALLRSYTAAAIASTWPHEPRPPGDDYPNVEPSKGKADNLASIRLGAMLNQGQHAVRMLDPRDDYHRQLARDSAARFEQLIALRWKLIEEAHGSIAYPFDRILVGWLLIIFLCFGLIAPRNALSLVTIMLGALSIASAVLVILDLDTPFTGPIMIGSQPMRDALAYQSR</sequence>
<feature type="transmembrane region" description="Helical" evidence="1">
    <location>
        <begin position="37"/>
        <end position="59"/>
    </location>
</feature>
<reference evidence="2" key="1">
    <citation type="submission" date="2016-01" db="EMBL/GenBank/DDBJ databases">
        <authorList>
            <person name="Peeters C."/>
        </authorList>
    </citation>
    <scope>NUCLEOTIDE SEQUENCE</scope>
    <source>
        <strain evidence="2">LMG 29321</strain>
    </source>
</reference>
<feature type="transmembrane region" description="Helical" evidence="1">
    <location>
        <begin position="223"/>
        <end position="243"/>
    </location>
</feature>
<evidence type="ECO:0008006" key="4">
    <source>
        <dbReference type="Google" id="ProtNLM"/>
    </source>
</evidence>
<dbReference type="AlphaFoldDB" id="A0A157ZU83"/>
<organism evidence="2 3">
    <name type="scientific">Caballeronia calidae</name>
    <dbReference type="NCBI Taxonomy" id="1777139"/>
    <lineage>
        <taxon>Bacteria</taxon>
        <taxon>Pseudomonadati</taxon>
        <taxon>Pseudomonadota</taxon>
        <taxon>Betaproteobacteria</taxon>
        <taxon>Burkholderiales</taxon>
        <taxon>Burkholderiaceae</taxon>
        <taxon>Caballeronia</taxon>
    </lineage>
</organism>
<keyword evidence="1" id="KW-1133">Transmembrane helix</keyword>
<dbReference type="OrthoDB" id="4711656at2"/>
<proteinExistence type="predicted"/>
<feature type="transmembrane region" description="Helical" evidence="1">
    <location>
        <begin position="200"/>
        <end position="217"/>
    </location>
</feature>
<dbReference type="InterPro" id="IPR025333">
    <property type="entry name" value="DUF4239"/>
</dbReference>
<evidence type="ECO:0000313" key="3">
    <source>
        <dbReference type="Proteomes" id="UP000071859"/>
    </source>
</evidence>
<evidence type="ECO:0000256" key="1">
    <source>
        <dbReference type="SAM" id="Phobius"/>
    </source>
</evidence>
<gene>
    <name evidence="2" type="ORF">AWB78_00943</name>
</gene>
<evidence type="ECO:0000313" key="2">
    <source>
        <dbReference type="EMBL" id="SAK49046.1"/>
    </source>
</evidence>
<dbReference type="RefSeq" id="WP_062602716.1">
    <property type="nucleotide sequence ID" value="NZ_FCOX02000003.1"/>
</dbReference>
<keyword evidence="1" id="KW-0472">Membrane</keyword>